<protein>
    <submittedName>
        <fullName evidence="2">Uncharacterized protein</fullName>
    </submittedName>
</protein>
<keyword evidence="3" id="KW-1185">Reference proteome</keyword>
<comment type="caution">
    <text evidence="2">The sequence shown here is derived from an EMBL/GenBank/DDBJ whole genome shotgun (WGS) entry which is preliminary data.</text>
</comment>
<evidence type="ECO:0000313" key="2">
    <source>
        <dbReference type="EMBL" id="MBU9699493.1"/>
    </source>
</evidence>
<reference evidence="2 3" key="1">
    <citation type="submission" date="2021-06" db="EMBL/GenBank/DDBJ databases">
        <title>Rhodobacteraceae bacterium strain HSP-20.</title>
        <authorList>
            <person name="Chen W.-M."/>
        </authorList>
    </citation>
    <scope>NUCLEOTIDE SEQUENCE [LARGE SCALE GENOMIC DNA]</scope>
    <source>
        <strain evidence="2 3">HSP-20</strain>
    </source>
</reference>
<sequence>MEPLLVVFGMVALGLVWNLLRAFPMLAAILALTAVVAGLLWVARRFGFDENLFILGSVIAFCVLLMLARLWLYHYDNRRK</sequence>
<gene>
    <name evidence="2" type="ORF">GU927_016730</name>
</gene>
<evidence type="ECO:0000256" key="1">
    <source>
        <dbReference type="SAM" id="Phobius"/>
    </source>
</evidence>
<keyword evidence="1" id="KW-0812">Transmembrane</keyword>
<accession>A0ABS6J6X4</accession>
<keyword evidence="1" id="KW-0472">Membrane</keyword>
<evidence type="ECO:0000313" key="3">
    <source>
        <dbReference type="Proteomes" id="UP000731907"/>
    </source>
</evidence>
<dbReference type="RefSeq" id="WP_161763601.1">
    <property type="nucleotide sequence ID" value="NZ_JAAATX020000012.1"/>
</dbReference>
<organism evidence="2 3">
    <name type="scientific">Paragemmobacter amnigenus</name>
    <dbReference type="NCBI Taxonomy" id="2852097"/>
    <lineage>
        <taxon>Bacteria</taxon>
        <taxon>Pseudomonadati</taxon>
        <taxon>Pseudomonadota</taxon>
        <taxon>Alphaproteobacteria</taxon>
        <taxon>Rhodobacterales</taxon>
        <taxon>Paracoccaceae</taxon>
        <taxon>Paragemmobacter</taxon>
    </lineage>
</organism>
<dbReference type="Proteomes" id="UP000731907">
    <property type="component" value="Unassembled WGS sequence"/>
</dbReference>
<dbReference type="EMBL" id="JAAATX020000012">
    <property type="protein sequence ID" value="MBU9699493.1"/>
    <property type="molecule type" value="Genomic_DNA"/>
</dbReference>
<proteinExistence type="predicted"/>
<keyword evidence="1" id="KW-1133">Transmembrane helix</keyword>
<name>A0ABS6J6X4_9RHOB</name>
<feature type="transmembrane region" description="Helical" evidence="1">
    <location>
        <begin position="20"/>
        <end position="43"/>
    </location>
</feature>
<feature type="transmembrane region" description="Helical" evidence="1">
    <location>
        <begin position="52"/>
        <end position="72"/>
    </location>
</feature>